<evidence type="ECO:0000313" key="1">
    <source>
        <dbReference type="EMBL" id="AKN36184.1"/>
    </source>
</evidence>
<dbReference type="EMBL" id="KP795474">
    <property type="protein sequence ID" value="AKN36184.1"/>
    <property type="molecule type" value="Genomic_DNA"/>
</dbReference>
<accession>A0A0H3ZQJ4</accession>
<name>A0A0H3ZQJ4_9VIBR</name>
<dbReference type="AlphaFoldDB" id="A0A0H3ZQJ4"/>
<organism evidence="1">
    <name type="scientific">Vibrio crassostreae</name>
    <dbReference type="NCBI Taxonomy" id="246167"/>
    <lineage>
        <taxon>Bacteria</taxon>
        <taxon>Pseudomonadati</taxon>
        <taxon>Pseudomonadota</taxon>
        <taxon>Gammaproteobacteria</taxon>
        <taxon>Vibrionales</taxon>
        <taxon>Vibrionaceae</taxon>
        <taxon>Vibrio</taxon>
    </lineage>
</organism>
<proteinExistence type="predicted"/>
<reference evidence="1" key="1">
    <citation type="journal article" date="2015" name="MBio">
        <title>Eco-Evolutionary Dynamics of Episomes among Ecologically Cohesive Bacterial Populations.</title>
        <authorList>
            <person name="Xue H."/>
            <person name="Cordero O.X."/>
            <person name="Camas F.M."/>
            <person name="Trimble W."/>
            <person name="Meyer F."/>
            <person name="Guglielmini J."/>
            <person name="Rocha E.P."/>
            <person name="Polz M.F."/>
        </authorList>
    </citation>
    <scope>NUCLEOTIDE SEQUENCE</scope>
    <source>
        <strain evidence="1">1F_255</strain>
    </source>
</reference>
<sequence>MWVFRRCCLEWVISLLTSKNQCWCTYLMMMCPECKINLTPLVY</sequence>
<protein>
    <submittedName>
        <fullName evidence="1">Uncharacterized protein</fullName>
    </submittedName>
</protein>